<feature type="region of interest" description="Disordered" evidence="1">
    <location>
        <begin position="1"/>
        <end position="30"/>
    </location>
</feature>
<proteinExistence type="predicted"/>
<keyword evidence="3" id="KW-1185">Reference proteome</keyword>
<evidence type="ECO:0000313" key="3">
    <source>
        <dbReference type="Proteomes" id="UP000007058"/>
    </source>
</evidence>
<sequence>MTLKHAPGPDRSAEAQLQASASPAPALAVPFSPRLHYASSPLQRRADRNGISARENAAIHHLSGGQVNLHAMGASIQRVSGDDPRLTAVGARSYAQGSHALISSDRDRGHELWHMAQQAMGQVTANASVGGQPLNTQDHLERDADRMSAHIAAFSGAD</sequence>
<dbReference type="Proteomes" id="UP000007058">
    <property type="component" value="Chromosome"/>
</dbReference>
<feature type="compositionally biased region" description="Low complexity" evidence="1">
    <location>
        <begin position="15"/>
        <end position="28"/>
    </location>
</feature>
<organism evidence="2 3">
    <name type="scientific">Paramagnetospirillum magneticum (strain ATCC 700264 / AMB-1)</name>
    <name type="common">Magnetospirillum magneticum</name>
    <dbReference type="NCBI Taxonomy" id="342108"/>
    <lineage>
        <taxon>Bacteria</taxon>
        <taxon>Pseudomonadati</taxon>
        <taxon>Pseudomonadota</taxon>
        <taxon>Alphaproteobacteria</taxon>
        <taxon>Rhodospirillales</taxon>
        <taxon>Magnetospirillaceae</taxon>
        <taxon>Paramagnetospirillum</taxon>
    </lineage>
</organism>
<accession>Q2W614</accession>
<dbReference type="OrthoDB" id="292792at2"/>
<dbReference type="STRING" id="342108.amb1907"/>
<dbReference type="KEGG" id="mag:amb1907"/>
<dbReference type="AlphaFoldDB" id="Q2W614"/>
<protein>
    <recommendedName>
        <fullName evidence="4">DUF4157 domain-containing protein</fullName>
    </recommendedName>
</protein>
<dbReference type="EMBL" id="AP007255">
    <property type="protein sequence ID" value="BAE50711.1"/>
    <property type="molecule type" value="Genomic_DNA"/>
</dbReference>
<dbReference type="HOGENOM" id="CLU_1667272_0_0_5"/>
<evidence type="ECO:0000313" key="2">
    <source>
        <dbReference type="EMBL" id="BAE50711.1"/>
    </source>
</evidence>
<evidence type="ECO:0000256" key="1">
    <source>
        <dbReference type="SAM" id="MobiDB-lite"/>
    </source>
</evidence>
<dbReference type="RefSeq" id="WP_011384312.1">
    <property type="nucleotide sequence ID" value="NC_007626.1"/>
</dbReference>
<evidence type="ECO:0008006" key="4">
    <source>
        <dbReference type="Google" id="ProtNLM"/>
    </source>
</evidence>
<gene>
    <name evidence="2" type="ordered locus">amb1907</name>
</gene>
<name>Q2W614_PARM1</name>
<reference evidence="2 3" key="1">
    <citation type="journal article" date="2005" name="DNA Res.">
        <title>Complete genome sequence of the facultative anaerobic magnetotactic bacterium Magnetospirillum sp. strain AMB-1.</title>
        <authorList>
            <person name="Matsunaga T."/>
            <person name="Okamura Y."/>
            <person name="Fukuda Y."/>
            <person name="Wahyudi A.T."/>
            <person name="Murase Y."/>
            <person name="Takeyama H."/>
        </authorList>
    </citation>
    <scope>NUCLEOTIDE SEQUENCE [LARGE SCALE GENOMIC DNA]</scope>
    <source>
        <strain evidence="3">ATCC 700264 / AMB-1</strain>
    </source>
</reference>